<keyword evidence="4" id="KW-0676">Redox-active center</keyword>
<sequence length="122" mass="13604">MSLKESLGKVTIVDFWASWCGPCRKENPNVVALYNELHAKGLNIIGVSLDKEAGAWKEAIAKDKLSWTHVSNLKFWDEPIAKQYQVESIPATFILDASGKIVAQDLRGPELRAKILELLAKK</sequence>
<dbReference type="GO" id="GO:0030313">
    <property type="term" value="C:cell envelope"/>
    <property type="evidence" value="ECO:0007669"/>
    <property type="project" value="UniProtKB-SubCell"/>
</dbReference>
<accession>A0A6I4NFB7</accession>
<name>A0A6I4NFB7_9FLAO</name>
<evidence type="ECO:0000256" key="3">
    <source>
        <dbReference type="ARBA" id="ARBA00023157"/>
    </source>
</evidence>
<evidence type="ECO:0000256" key="4">
    <source>
        <dbReference type="ARBA" id="ARBA00023284"/>
    </source>
</evidence>
<reference evidence="6 7" key="1">
    <citation type="submission" date="2019-12" db="EMBL/GenBank/DDBJ databases">
        <authorList>
            <person name="Kim Y.S."/>
        </authorList>
    </citation>
    <scope>NUCLEOTIDE SEQUENCE [LARGE SCALE GENOMIC DNA]</scope>
    <source>
        <strain evidence="6 7">GA093</strain>
    </source>
</reference>
<evidence type="ECO:0000259" key="5">
    <source>
        <dbReference type="PROSITE" id="PS51352"/>
    </source>
</evidence>
<feature type="domain" description="Thioredoxin" evidence="5">
    <location>
        <begin position="1"/>
        <end position="122"/>
    </location>
</feature>
<gene>
    <name evidence="6" type="ORF">GON26_00890</name>
</gene>
<evidence type="ECO:0000256" key="2">
    <source>
        <dbReference type="ARBA" id="ARBA00022748"/>
    </source>
</evidence>
<dbReference type="CDD" id="cd02966">
    <property type="entry name" value="TlpA_like_family"/>
    <property type="match status" value="1"/>
</dbReference>
<dbReference type="PROSITE" id="PS51352">
    <property type="entry name" value="THIOREDOXIN_2"/>
    <property type="match status" value="1"/>
</dbReference>
<organism evidence="6 7">
    <name type="scientific">Flavobacterium hydrocarbonoxydans</name>
    <dbReference type="NCBI Taxonomy" id="2683249"/>
    <lineage>
        <taxon>Bacteria</taxon>
        <taxon>Pseudomonadati</taxon>
        <taxon>Bacteroidota</taxon>
        <taxon>Flavobacteriia</taxon>
        <taxon>Flavobacteriales</taxon>
        <taxon>Flavobacteriaceae</taxon>
        <taxon>Flavobacterium</taxon>
    </lineage>
</organism>
<dbReference type="AlphaFoldDB" id="A0A6I4NFB7"/>
<comment type="subcellular location">
    <subcellularLocation>
        <location evidence="1">Cell envelope</location>
    </subcellularLocation>
</comment>
<dbReference type="SUPFAM" id="SSF52833">
    <property type="entry name" value="Thioredoxin-like"/>
    <property type="match status" value="1"/>
</dbReference>
<protein>
    <submittedName>
        <fullName evidence="6">Redoxin domain-containing protein</fullName>
    </submittedName>
</protein>
<dbReference type="InterPro" id="IPR013766">
    <property type="entry name" value="Thioredoxin_domain"/>
</dbReference>
<comment type="caution">
    <text evidence="6">The sequence shown here is derived from an EMBL/GenBank/DDBJ whole genome shotgun (WGS) entry which is preliminary data.</text>
</comment>
<dbReference type="PROSITE" id="PS00194">
    <property type="entry name" value="THIOREDOXIN_1"/>
    <property type="match status" value="1"/>
</dbReference>
<keyword evidence="7" id="KW-1185">Reference proteome</keyword>
<dbReference type="Pfam" id="PF00578">
    <property type="entry name" value="AhpC-TSA"/>
    <property type="match status" value="1"/>
</dbReference>
<dbReference type="PANTHER" id="PTHR42852">
    <property type="entry name" value="THIOL:DISULFIDE INTERCHANGE PROTEIN DSBE"/>
    <property type="match status" value="1"/>
</dbReference>
<dbReference type="PANTHER" id="PTHR42852:SF6">
    <property type="entry name" value="THIOL:DISULFIDE INTERCHANGE PROTEIN DSBE"/>
    <property type="match status" value="1"/>
</dbReference>
<keyword evidence="2" id="KW-0201">Cytochrome c-type biogenesis</keyword>
<dbReference type="InterPro" id="IPR036249">
    <property type="entry name" value="Thioredoxin-like_sf"/>
</dbReference>
<dbReference type="GO" id="GO:0017004">
    <property type="term" value="P:cytochrome complex assembly"/>
    <property type="evidence" value="ECO:0007669"/>
    <property type="project" value="UniProtKB-KW"/>
</dbReference>
<evidence type="ECO:0000313" key="7">
    <source>
        <dbReference type="Proteomes" id="UP000471501"/>
    </source>
</evidence>
<dbReference type="InterPro" id="IPR017937">
    <property type="entry name" value="Thioredoxin_CS"/>
</dbReference>
<proteinExistence type="predicted"/>
<dbReference type="Gene3D" id="3.40.30.10">
    <property type="entry name" value="Glutaredoxin"/>
    <property type="match status" value="1"/>
</dbReference>
<dbReference type="InterPro" id="IPR000866">
    <property type="entry name" value="AhpC/TSA"/>
</dbReference>
<dbReference type="EMBL" id="WSTB01000001">
    <property type="protein sequence ID" value="MWB92911.1"/>
    <property type="molecule type" value="Genomic_DNA"/>
</dbReference>
<dbReference type="InterPro" id="IPR050553">
    <property type="entry name" value="Thioredoxin_ResA/DsbE_sf"/>
</dbReference>
<evidence type="ECO:0000256" key="1">
    <source>
        <dbReference type="ARBA" id="ARBA00004196"/>
    </source>
</evidence>
<dbReference type="Proteomes" id="UP000471501">
    <property type="component" value="Unassembled WGS sequence"/>
</dbReference>
<keyword evidence="3" id="KW-1015">Disulfide bond</keyword>
<evidence type="ECO:0000313" key="6">
    <source>
        <dbReference type="EMBL" id="MWB92911.1"/>
    </source>
</evidence>